<dbReference type="BioCyc" id="IAGG583356:GHAH-786-MONOMER"/>
<evidence type="ECO:0000313" key="3">
    <source>
        <dbReference type="EMBL" id="ADM27620.1"/>
    </source>
</evidence>
<dbReference type="AlphaFoldDB" id="E0STK4"/>
<dbReference type="GO" id="GO:0000731">
    <property type="term" value="P:DNA synthesis involved in DNA repair"/>
    <property type="evidence" value="ECO:0007669"/>
    <property type="project" value="TreeGrafter"/>
</dbReference>
<dbReference type="EMBL" id="CP002098">
    <property type="protein sequence ID" value="ADM27620.1"/>
    <property type="molecule type" value="Genomic_DNA"/>
</dbReference>
<dbReference type="KEGG" id="iag:Igag_0794"/>
<accession>E0STK4</accession>
<sequence>MESTEKVRHSEDRVFVRRIYIENFKSIKHLELELSPGVNVLVGPNASGKTNILEALDFLRKALIDHAGRIPYAPHIPKYWSGKDLMYSRDPSKTIVLGLTLEHYHIAKGEEYITCRQTVDFKAYFRYSPQLDTLVPFRYRVEIEPEITVVDVSLNRIRVETMIDVIEKLLYEKMTNLLVGIEVESQGLLKEFESKYVKSGDHYIYEAEVKFSEPLLFFHLFPSPFTMCTFERPEVVCITVAPTPSQRQPTLIPVVSGYCEEYGKKPIVLGFRVEDEETFPTLFELPREALRRVIFIRHPDIGALAEPKPYQGELRLDERATNLASVLLALQGVRGGVPEDISDALAKLFPGLSIRIRSHMGRVALMAEENGLELPPPNIPDGAIKLLAIMTAVELKPSILLIDEIENSMHAKMLEYIVDRLNSLGIPVIVATHSPIVVDLLEPHRILIVFRDSEHGTYVERIEEPEKLYEELKRLGIALSDYVFYRLTYKES</sequence>
<dbReference type="Pfam" id="PF13175">
    <property type="entry name" value="AAA_15"/>
    <property type="match status" value="1"/>
</dbReference>
<feature type="domain" description="Endonuclease GajA/Old nuclease/RecF-like AAA" evidence="1">
    <location>
        <begin position="16"/>
        <end position="106"/>
    </location>
</feature>
<feature type="domain" description="ATPase AAA-type core" evidence="2">
    <location>
        <begin position="271"/>
        <end position="439"/>
    </location>
</feature>
<dbReference type="GO" id="GO:0006302">
    <property type="term" value="P:double-strand break repair"/>
    <property type="evidence" value="ECO:0007669"/>
    <property type="project" value="TreeGrafter"/>
</dbReference>
<dbReference type="Pfam" id="PF13304">
    <property type="entry name" value="AAA_21"/>
    <property type="match status" value="1"/>
</dbReference>
<dbReference type="PANTHER" id="PTHR32182">
    <property type="entry name" value="DNA REPLICATION AND REPAIR PROTEIN RECF"/>
    <property type="match status" value="1"/>
</dbReference>
<evidence type="ECO:0000313" key="4">
    <source>
        <dbReference type="Proteomes" id="UP000001304"/>
    </source>
</evidence>
<dbReference type="SUPFAM" id="SSF52540">
    <property type="entry name" value="P-loop containing nucleoside triphosphate hydrolases"/>
    <property type="match status" value="1"/>
</dbReference>
<gene>
    <name evidence="3" type="ordered locus">Igag_0794</name>
</gene>
<keyword evidence="4" id="KW-1185">Reference proteome</keyword>
<dbReference type="PANTHER" id="PTHR32182:SF22">
    <property type="entry name" value="ATP-DEPENDENT ENDONUCLEASE, OLD FAMILY-RELATED"/>
    <property type="match status" value="1"/>
</dbReference>
<protein>
    <submittedName>
        <fullName evidence="3">SMC domain protein</fullName>
    </submittedName>
</protein>
<dbReference type="CDD" id="cd00267">
    <property type="entry name" value="ABC_ATPase"/>
    <property type="match status" value="1"/>
</dbReference>
<name>E0STK4_IGNAA</name>
<evidence type="ECO:0000259" key="1">
    <source>
        <dbReference type="Pfam" id="PF13175"/>
    </source>
</evidence>
<evidence type="ECO:0000259" key="2">
    <source>
        <dbReference type="Pfam" id="PF13304"/>
    </source>
</evidence>
<dbReference type="GO" id="GO:0016887">
    <property type="term" value="F:ATP hydrolysis activity"/>
    <property type="evidence" value="ECO:0007669"/>
    <property type="project" value="InterPro"/>
</dbReference>
<dbReference type="STRING" id="583356.Igag_0794"/>
<dbReference type="HOGENOM" id="CLU_603596_0_0_2"/>
<dbReference type="InterPro" id="IPR027417">
    <property type="entry name" value="P-loop_NTPase"/>
</dbReference>
<proteinExistence type="predicted"/>
<dbReference type="GO" id="GO:0005524">
    <property type="term" value="F:ATP binding"/>
    <property type="evidence" value="ECO:0007669"/>
    <property type="project" value="InterPro"/>
</dbReference>
<organism evidence="3 4">
    <name type="scientific">Ignisphaera aggregans (strain DSM 17230 / JCM 13409 / AQ1.S1)</name>
    <dbReference type="NCBI Taxonomy" id="583356"/>
    <lineage>
        <taxon>Archaea</taxon>
        <taxon>Thermoproteota</taxon>
        <taxon>Thermoprotei</taxon>
        <taxon>Desulfurococcales</taxon>
        <taxon>Desulfurococcaceae</taxon>
        <taxon>Ignisphaera</taxon>
    </lineage>
</organism>
<dbReference type="Proteomes" id="UP000001304">
    <property type="component" value="Chromosome"/>
</dbReference>
<dbReference type="InterPro" id="IPR041685">
    <property type="entry name" value="AAA_GajA/Old/RecF-like"/>
</dbReference>
<reference evidence="3 4" key="1">
    <citation type="journal article" date="2010" name="Stand. Genomic Sci.">
        <title>Complete genome sequence of Ignisphaera aggregans type strain (AQ1.S1).</title>
        <authorList>
            <person name="Goker M."/>
            <person name="Held B."/>
            <person name="Lapidus A."/>
            <person name="Nolan M."/>
            <person name="Spring S."/>
            <person name="Yasawong M."/>
            <person name="Lucas S."/>
            <person name="Glavina Del Rio T."/>
            <person name="Tice H."/>
            <person name="Cheng J.F."/>
            <person name="Goodwin L."/>
            <person name="Tapia R."/>
            <person name="Pitluck S."/>
            <person name="Liolios K."/>
            <person name="Ivanova N."/>
            <person name="Mavromatis K."/>
            <person name="Mikhailova N."/>
            <person name="Pati A."/>
            <person name="Chen A."/>
            <person name="Palaniappan K."/>
            <person name="Brambilla E."/>
            <person name="Land M."/>
            <person name="Hauser L."/>
            <person name="Chang Y.J."/>
            <person name="Jeffries C.D."/>
            <person name="Brettin T."/>
            <person name="Detter J.C."/>
            <person name="Han C."/>
            <person name="Rohde M."/>
            <person name="Sikorski J."/>
            <person name="Woyke T."/>
            <person name="Bristow J."/>
            <person name="Eisen J.A."/>
            <person name="Markowitz V."/>
            <person name="Hugenholtz P."/>
            <person name="Kyrpides N.C."/>
            <person name="Klenk H.P."/>
        </authorList>
    </citation>
    <scope>NUCLEOTIDE SEQUENCE [LARGE SCALE GENOMIC DNA]</scope>
    <source>
        <strain evidence="4">DSM 17230 / JCM 13409 / AQ1.S1</strain>
    </source>
</reference>
<dbReference type="InterPro" id="IPR003959">
    <property type="entry name" value="ATPase_AAA_core"/>
</dbReference>
<dbReference type="Gene3D" id="3.40.50.300">
    <property type="entry name" value="P-loop containing nucleotide triphosphate hydrolases"/>
    <property type="match status" value="2"/>
</dbReference>